<dbReference type="NCBIfam" id="TIGR00090">
    <property type="entry name" value="rsfS_iojap_ybeB"/>
    <property type="match status" value="1"/>
</dbReference>
<comment type="function">
    <text evidence="2">Functions as a ribosomal silencing factor. Interacts with ribosomal protein uL14 (rplN), blocking formation of intersubunit bridge B8. Prevents association of the 30S and 50S ribosomal subunits and the formation of functional ribosomes, thus repressing translation.</text>
</comment>
<accession>A0A7S8HEF5</accession>
<dbReference type="GO" id="GO:0042256">
    <property type="term" value="P:cytosolic ribosome assembly"/>
    <property type="evidence" value="ECO:0007669"/>
    <property type="project" value="UniProtKB-UniRule"/>
</dbReference>
<dbReference type="EMBL" id="CP058214">
    <property type="protein sequence ID" value="QPC45343.1"/>
    <property type="molecule type" value="Genomic_DNA"/>
</dbReference>
<protein>
    <recommendedName>
        <fullName evidence="2">Ribosomal silencing factor RsfS</fullName>
    </recommendedName>
</protein>
<keyword evidence="5" id="KW-1185">Reference proteome</keyword>
<organism evidence="4 5">
    <name type="scientific">Kaustia mangrovi</name>
    <dbReference type="NCBI Taxonomy" id="2593653"/>
    <lineage>
        <taxon>Bacteria</taxon>
        <taxon>Pseudomonadati</taxon>
        <taxon>Pseudomonadota</taxon>
        <taxon>Alphaproteobacteria</taxon>
        <taxon>Hyphomicrobiales</taxon>
        <taxon>Parvibaculaceae</taxon>
        <taxon>Kaustia</taxon>
    </lineage>
</organism>
<name>A0A7S8HEF5_9HYPH</name>
<dbReference type="GO" id="GO:0005737">
    <property type="term" value="C:cytoplasm"/>
    <property type="evidence" value="ECO:0007669"/>
    <property type="project" value="UniProtKB-SubCell"/>
</dbReference>
<dbReference type="PANTHER" id="PTHR21043:SF0">
    <property type="entry name" value="MITOCHONDRIAL ASSEMBLY OF RIBOSOMAL LARGE SUBUNIT PROTEIN 1"/>
    <property type="match status" value="1"/>
</dbReference>
<comment type="subunit">
    <text evidence="2">Interacts with ribosomal protein uL14 (rplN).</text>
</comment>
<evidence type="ECO:0000256" key="1">
    <source>
        <dbReference type="ARBA" id="ARBA00010574"/>
    </source>
</evidence>
<feature type="compositionally biased region" description="Polar residues" evidence="3">
    <location>
        <begin position="1"/>
        <end position="10"/>
    </location>
</feature>
<dbReference type="Proteomes" id="UP000593594">
    <property type="component" value="Chromosome"/>
</dbReference>
<dbReference type="AlphaFoldDB" id="A0A7S8HEF5"/>
<keyword evidence="2" id="KW-0678">Repressor</keyword>
<evidence type="ECO:0000256" key="2">
    <source>
        <dbReference type="HAMAP-Rule" id="MF_01477"/>
    </source>
</evidence>
<proteinExistence type="inferred from homology"/>
<reference evidence="4 5" key="1">
    <citation type="submission" date="2020-06" db="EMBL/GenBank/DDBJ databases">
        <title>Genome sequence of 2 isolates from Red Sea Mangroves.</title>
        <authorList>
            <person name="Sefrji F."/>
            <person name="Michoud G."/>
            <person name="Merlino G."/>
            <person name="Daffonchio D."/>
        </authorList>
    </citation>
    <scope>NUCLEOTIDE SEQUENCE [LARGE SCALE GENOMIC DNA]</scope>
    <source>
        <strain evidence="4 5">R1DC25</strain>
    </source>
</reference>
<dbReference type="Pfam" id="PF02410">
    <property type="entry name" value="RsfS"/>
    <property type="match status" value="1"/>
</dbReference>
<evidence type="ECO:0000313" key="4">
    <source>
        <dbReference type="EMBL" id="QPC45343.1"/>
    </source>
</evidence>
<dbReference type="Gene3D" id="3.30.460.10">
    <property type="entry name" value="Beta Polymerase, domain 2"/>
    <property type="match status" value="1"/>
</dbReference>
<dbReference type="InterPro" id="IPR043519">
    <property type="entry name" value="NT_sf"/>
</dbReference>
<dbReference type="PANTHER" id="PTHR21043">
    <property type="entry name" value="IOJAP SUPERFAMILY ORTHOLOG"/>
    <property type="match status" value="1"/>
</dbReference>
<keyword evidence="2" id="KW-0963">Cytoplasm</keyword>
<keyword evidence="2" id="KW-0810">Translation regulation</keyword>
<dbReference type="HAMAP" id="MF_01477">
    <property type="entry name" value="Iojap_RsfS"/>
    <property type="match status" value="1"/>
</dbReference>
<evidence type="ECO:0000256" key="3">
    <source>
        <dbReference type="SAM" id="MobiDB-lite"/>
    </source>
</evidence>
<dbReference type="GO" id="GO:0017148">
    <property type="term" value="P:negative regulation of translation"/>
    <property type="evidence" value="ECO:0007669"/>
    <property type="project" value="UniProtKB-UniRule"/>
</dbReference>
<dbReference type="SUPFAM" id="SSF81301">
    <property type="entry name" value="Nucleotidyltransferase"/>
    <property type="match status" value="1"/>
</dbReference>
<comment type="similarity">
    <text evidence="1 2">Belongs to the Iojap/RsfS family.</text>
</comment>
<comment type="subcellular location">
    <subcellularLocation>
        <location evidence="2">Cytoplasm</location>
    </subcellularLocation>
</comment>
<dbReference type="KEGG" id="kmn:HW532_13690"/>
<dbReference type="GO" id="GO:0090071">
    <property type="term" value="P:negative regulation of ribosome biogenesis"/>
    <property type="evidence" value="ECO:0007669"/>
    <property type="project" value="UniProtKB-UniRule"/>
</dbReference>
<dbReference type="InterPro" id="IPR004394">
    <property type="entry name" value="Iojap/RsfS/C7orf30"/>
</dbReference>
<sequence length="141" mass="15117">MSALTLQSDHGGTARRAVKGEALPVGKPSPSLLNAVLACLEDAKAEDVVSINLTDKTPIADQMVIASGRSQRHVGAIADQLLDAVKQAGYRDIRVEGLPSCDWVLIDSGDVVVHVFRPEVRSFYNLEKLWSADAPLENVAV</sequence>
<evidence type="ECO:0000313" key="5">
    <source>
        <dbReference type="Proteomes" id="UP000593594"/>
    </source>
</evidence>
<feature type="region of interest" description="Disordered" evidence="3">
    <location>
        <begin position="1"/>
        <end position="21"/>
    </location>
</feature>
<gene>
    <name evidence="2 4" type="primary">rsfS</name>
    <name evidence="4" type="ORF">HW532_13690</name>
</gene>
<dbReference type="GO" id="GO:0043023">
    <property type="term" value="F:ribosomal large subunit binding"/>
    <property type="evidence" value="ECO:0007669"/>
    <property type="project" value="TreeGrafter"/>
</dbReference>